<keyword evidence="4" id="KW-1185">Reference proteome</keyword>
<evidence type="ECO:0000256" key="2">
    <source>
        <dbReference type="SAM" id="Phobius"/>
    </source>
</evidence>
<evidence type="ECO:0000256" key="1">
    <source>
        <dbReference type="SAM" id="MobiDB-lite"/>
    </source>
</evidence>
<feature type="region of interest" description="Disordered" evidence="1">
    <location>
        <begin position="20"/>
        <end position="67"/>
    </location>
</feature>
<feature type="compositionally biased region" description="Polar residues" evidence="1">
    <location>
        <begin position="208"/>
        <end position="219"/>
    </location>
</feature>
<keyword evidence="2" id="KW-0812">Transmembrane</keyword>
<reference evidence="3 4" key="1">
    <citation type="journal article" date="2013" name="Curr. Biol.">
        <title>The Genome of the Foraminiferan Reticulomyxa filosa.</title>
        <authorList>
            <person name="Glockner G."/>
            <person name="Hulsmann N."/>
            <person name="Schleicher M."/>
            <person name="Noegel A.A."/>
            <person name="Eichinger L."/>
            <person name="Gallinger C."/>
            <person name="Pawlowski J."/>
            <person name="Sierra R."/>
            <person name="Euteneuer U."/>
            <person name="Pillet L."/>
            <person name="Moustafa A."/>
            <person name="Platzer M."/>
            <person name="Groth M."/>
            <person name="Szafranski K."/>
            <person name="Schliwa M."/>
        </authorList>
    </citation>
    <scope>NUCLEOTIDE SEQUENCE [LARGE SCALE GENOMIC DNA]</scope>
</reference>
<keyword evidence="2" id="KW-1133">Transmembrane helix</keyword>
<comment type="caution">
    <text evidence="3">The sequence shown here is derived from an EMBL/GenBank/DDBJ whole genome shotgun (WGS) entry which is preliminary data.</text>
</comment>
<evidence type="ECO:0000313" key="4">
    <source>
        <dbReference type="Proteomes" id="UP000023152"/>
    </source>
</evidence>
<accession>X6PF86</accession>
<dbReference type="Proteomes" id="UP000023152">
    <property type="component" value="Unassembled WGS sequence"/>
</dbReference>
<evidence type="ECO:0000313" key="3">
    <source>
        <dbReference type="EMBL" id="ETO36337.1"/>
    </source>
</evidence>
<gene>
    <name evidence="3" type="ORF">RFI_00726</name>
</gene>
<dbReference type="AlphaFoldDB" id="X6PF86"/>
<proteinExistence type="predicted"/>
<feature type="transmembrane region" description="Helical" evidence="2">
    <location>
        <begin position="91"/>
        <end position="113"/>
    </location>
</feature>
<feature type="region of interest" description="Disordered" evidence="1">
    <location>
        <begin position="185"/>
        <end position="219"/>
    </location>
</feature>
<dbReference type="EMBL" id="ASPP01000763">
    <property type="protein sequence ID" value="ETO36337.1"/>
    <property type="molecule type" value="Genomic_DNA"/>
</dbReference>
<protein>
    <submittedName>
        <fullName evidence="3">Uncharacterized protein</fullName>
    </submittedName>
</protein>
<sequence>MLVELLRCDEWTIEDLFESSQTKAAQERENQNTSNKGPRPTLSRRKRHQQQQQNKADSGSNRDDKSSSLLHQVVRLTMSGAHKKNEHQKFFISYIFFFNYCYLYIFFLFFISLPKKKKVTPSWIASSALSLLSQRLDAMQSNENEAKTDLKEKAQSLLSYLNEWPVLFRMTVQLEKLCQKIDLPNNQTTTNENDNNDNNGNDDADDNAMSNETSKWAKPISQQQCQTMFLLFAIESSMRLKLAFLKTGLTANVSQESKNKNNTSNELEQPDLSPAKTSLALLVQKQTLLKMIECCDNKINEFLCQITETALKLLTNVTHNRTVKLKEETLQALFDIFGHFEKFEMVDCSVVCLSVLVNCAERNQTFQKQFYAYNLNGTNALQYMVEHFFRLFGMINDIEAAENSHDIVARDCHKYSSNKLLLFCLALLLGFLLQDSTQSKRIWRSLLGLCKAENVHQTQQTKTLLKDHIVKVLKEFVTIKLDNKGSGVKCVLKDQKLLSIIGQISKVADIRDQELFTNQS</sequence>
<keyword evidence="2" id="KW-0472">Membrane</keyword>
<feature type="compositionally biased region" description="Low complexity" evidence="1">
    <location>
        <begin position="185"/>
        <end position="199"/>
    </location>
</feature>
<name>X6PF86_RETFI</name>
<organism evidence="3 4">
    <name type="scientific">Reticulomyxa filosa</name>
    <dbReference type="NCBI Taxonomy" id="46433"/>
    <lineage>
        <taxon>Eukaryota</taxon>
        <taxon>Sar</taxon>
        <taxon>Rhizaria</taxon>
        <taxon>Retaria</taxon>
        <taxon>Foraminifera</taxon>
        <taxon>Monothalamids</taxon>
        <taxon>Reticulomyxidae</taxon>
        <taxon>Reticulomyxa</taxon>
    </lineage>
</organism>